<evidence type="ECO:0000313" key="4">
    <source>
        <dbReference type="Proteomes" id="UP000228867"/>
    </source>
</evidence>
<keyword evidence="1" id="KW-1133">Transmembrane helix</keyword>
<organism evidence="3 4">
    <name type="scientific">Candidatus Jorgensenbacteria bacterium CG11_big_fil_rev_8_21_14_0_20_38_23</name>
    <dbReference type="NCBI Taxonomy" id="1974594"/>
    <lineage>
        <taxon>Bacteria</taxon>
        <taxon>Candidatus Joergenseniibacteriota</taxon>
    </lineage>
</organism>
<proteinExistence type="predicted"/>
<evidence type="ECO:0000256" key="1">
    <source>
        <dbReference type="SAM" id="Phobius"/>
    </source>
</evidence>
<evidence type="ECO:0000313" key="3">
    <source>
        <dbReference type="EMBL" id="PIR07611.1"/>
    </source>
</evidence>
<keyword evidence="1" id="KW-0812">Transmembrane</keyword>
<name>A0A2H0NFF0_9BACT</name>
<accession>A0A2H0NFF0</accession>
<gene>
    <name evidence="3" type="ORF">COV54_00140</name>
</gene>
<feature type="transmembrane region" description="Helical" evidence="1">
    <location>
        <begin position="57"/>
        <end position="76"/>
    </location>
</feature>
<dbReference type="InterPro" id="IPR058441">
    <property type="entry name" value="DUF8128"/>
</dbReference>
<protein>
    <recommendedName>
        <fullName evidence="2">DUF8128 domain-containing protein</fullName>
    </recommendedName>
</protein>
<evidence type="ECO:0000259" key="2">
    <source>
        <dbReference type="Pfam" id="PF26449"/>
    </source>
</evidence>
<comment type="caution">
    <text evidence="3">The sequence shown here is derived from an EMBL/GenBank/DDBJ whole genome shotgun (WGS) entry which is preliminary data.</text>
</comment>
<reference evidence="3 4" key="1">
    <citation type="submission" date="2017-09" db="EMBL/GenBank/DDBJ databases">
        <title>Depth-based differentiation of microbial function through sediment-hosted aquifers and enrichment of novel symbionts in the deep terrestrial subsurface.</title>
        <authorList>
            <person name="Probst A.J."/>
            <person name="Ladd B."/>
            <person name="Jarett J.K."/>
            <person name="Geller-Mcgrath D.E."/>
            <person name="Sieber C.M."/>
            <person name="Emerson J.B."/>
            <person name="Anantharaman K."/>
            <person name="Thomas B.C."/>
            <person name="Malmstrom R."/>
            <person name="Stieglmeier M."/>
            <person name="Klingl A."/>
            <person name="Woyke T."/>
            <person name="Ryan C.M."/>
            <person name="Banfield J.F."/>
        </authorList>
    </citation>
    <scope>NUCLEOTIDE SEQUENCE [LARGE SCALE GENOMIC DNA]</scope>
    <source>
        <strain evidence="3">CG11_big_fil_rev_8_21_14_0_20_38_23</strain>
    </source>
</reference>
<dbReference type="EMBL" id="PCWR01000006">
    <property type="protein sequence ID" value="PIR07611.1"/>
    <property type="molecule type" value="Genomic_DNA"/>
</dbReference>
<feature type="transmembrane region" description="Helical" evidence="1">
    <location>
        <begin position="20"/>
        <end position="37"/>
    </location>
</feature>
<keyword evidence="1" id="KW-0472">Membrane</keyword>
<dbReference type="AlphaFoldDB" id="A0A2H0NFF0"/>
<dbReference type="Proteomes" id="UP000228867">
    <property type="component" value="Unassembled WGS sequence"/>
</dbReference>
<dbReference type="Pfam" id="PF26449">
    <property type="entry name" value="DUF8128"/>
    <property type="match status" value="1"/>
</dbReference>
<feature type="domain" description="DUF8128" evidence="2">
    <location>
        <begin position="86"/>
        <end position="344"/>
    </location>
</feature>
<sequence>MIRDFFHTLGEIFEDLFAQWETWFFLFLLALGPIILFTQASSSGIGFQFINFLKLTWWFWFFLIFFPLTKSIFLYWRQELFKNSIKWVLLELKVPRQIEKSSQTMEQILYSLHSLRNAPGDFKEKYINGEITRWFSLEMVSFGGETHFYIRAYEKLRKMIEAAFFSYYPDIDIVEAPDYVDNLPKNVAEAYKKGLDFSGTEIILASEEVYPIKTYVDFENIEEEKKFDPISTFLEALAKLQKDEFTGIQILIAPVDPKEWKDKWEDFLEKLRKPTLIEFGKEGEIGTKLGVRSPGQTDILKAVERNLSKPAFNTLIRLLYLSPKITYDKIYAKKGLIGSFNQYAALNLNSFKPNRGVTPFATIWRKPYLFSNKRIEYRKERLLFNYKKREMPPASDIGRLPISSFYNWNFASQSFKMNTECLATLFHMPTAVVVTEPHIRHLESRRAGPPAGLSIFGEEKEIEKFNK</sequence>